<accession>A0A6C2YVG8</accession>
<organism evidence="1">
    <name type="scientific">Tuwongella immobilis</name>
    <dbReference type="NCBI Taxonomy" id="692036"/>
    <lineage>
        <taxon>Bacteria</taxon>
        <taxon>Pseudomonadati</taxon>
        <taxon>Planctomycetota</taxon>
        <taxon>Planctomycetia</taxon>
        <taxon>Gemmatales</taxon>
        <taxon>Gemmataceae</taxon>
        <taxon>Tuwongella</taxon>
    </lineage>
</organism>
<proteinExistence type="predicted"/>
<dbReference type="EMBL" id="LR586016">
    <property type="protein sequence ID" value="VIP05367.1"/>
    <property type="molecule type" value="Genomic_DNA"/>
</dbReference>
<dbReference type="KEGG" id="tim:GMBLW1_38260"/>
<dbReference type="RefSeq" id="WP_162660450.1">
    <property type="nucleotide sequence ID" value="NZ_LR593887.1"/>
</dbReference>
<dbReference type="InParanoid" id="A0A6C2YVG8"/>
<protein>
    <submittedName>
        <fullName evidence="1">Uncharacterized protein</fullName>
    </submittedName>
</protein>
<name>A0A6C2YVG8_9BACT</name>
<evidence type="ECO:0000313" key="1">
    <source>
        <dbReference type="EMBL" id="VIP05367.1"/>
    </source>
</evidence>
<reference evidence="1" key="1">
    <citation type="submission" date="2019-04" db="EMBL/GenBank/DDBJ databases">
        <authorList>
            <consortium name="Science for Life Laboratories"/>
        </authorList>
    </citation>
    <scope>NUCLEOTIDE SEQUENCE</scope>
    <source>
        <strain evidence="1">MBLW1</strain>
    </source>
</reference>
<sequence>MALLFLGASRCSICREVLHPGQAIVATTHFIGEPTDPLSRFSDTGMHHECFAGWEHRDEFAARYHAALGVRLAGWVLVVPAPPGGPPLPRCRLSVLGTPEARAGYFEALRARVAQDANPGAAADGGA</sequence>
<dbReference type="Proteomes" id="UP000464378">
    <property type="component" value="Chromosome"/>
</dbReference>
<gene>
    <name evidence="1" type="ORF">GMBLW1_38260</name>
</gene>
<keyword evidence="2" id="KW-1185">Reference proteome</keyword>
<evidence type="ECO:0000313" key="2">
    <source>
        <dbReference type="Proteomes" id="UP000464378"/>
    </source>
</evidence>
<dbReference type="EMBL" id="LR593887">
    <property type="protein sequence ID" value="VTS08090.1"/>
    <property type="molecule type" value="Genomic_DNA"/>
</dbReference>
<dbReference type="AlphaFoldDB" id="A0A6C2YVG8"/>